<dbReference type="CDD" id="cd03344">
    <property type="entry name" value="GroEL"/>
    <property type="match status" value="1"/>
</dbReference>
<dbReference type="InterPro" id="IPR001844">
    <property type="entry name" value="Cpn60/GroEL"/>
</dbReference>
<dbReference type="SUPFAM" id="SSF52029">
    <property type="entry name" value="GroEL apical domain-like"/>
    <property type="match status" value="1"/>
</dbReference>
<dbReference type="NCBIfam" id="TIGR02348">
    <property type="entry name" value="GroEL"/>
    <property type="match status" value="1"/>
</dbReference>
<evidence type="ECO:0000313" key="5">
    <source>
        <dbReference type="EMBL" id="AQM32620.1"/>
    </source>
</evidence>
<dbReference type="PANTHER" id="PTHR45633">
    <property type="entry name" value="60 KDA HEAT SHOCK PROTEIN, MITOCHONDRIAL"/>
    <property type="match status" value="1"/>
</dbReference>
<dbReference type="Pfam" id="PF00118">
    <property type="entry name" value="Cpn60_TCP1"/>
    <property type="match status" value="1"/>
</dbReference>
<dbReference type="EMBL" id="KU595454">
    <property type="protein sequence ID" value="AQM32620.1"/>
    <property type="molecule type" value="Genomic_DNA"/>
</dbReference>
<evidence type="ECO:0000256" key="1">
    <source>
        <dbReference type="ARBA" id="ARBA00006607"/>
    </source>
</evidence>
<dbReference type="InterPro" id="IPR027413">
    <property type="entry name" value="GROEL-like_equatorial_sf"/>
</dbReference>
<keyword evidence="3" id="KW-0067">ATP-binding</keyword>
<dbReference type="GO" id="GO:0005524">
    <property type="term" value="F:ATP binding"/>
    <property type="evidence" value="ECO:0007669"/>
    <property type="project" value="UniProtKB-KW"/>
</dbReference>
<dbReference type="NCBIfam" id="NF009487">
    <property type="entry name" value="PRK12849.1"/>
    <property type="match status" value="1"/>
</dbReference>
<dbReference type="NCBIfam" id="NF000592">
    <property type="entry name" value="PRK00013.1"/>
    <property type="match status" value="1"/>
</dbReference>
<dbReference type="SUPFAM" id="SSF54849">
    <property type="entry name" value="GroEL-intermediate domain like"/>
    <property type="match status" value="1"/>
</dbReference>
<dbReference type="FunFam" id="3.50.7.10:FF:000001">
    <property type="entry name" value="60 kDa chaperonin"/>
    <property type="match status" value="1"/>
</dbReference>
<evidence type="ECO:0000256" key="4">
    <source>
        <dbReference type="ARBA" id="ARBA00023186"/>
    </source>
</evidence>
<dbReference type="Gene3D" id="3.30.260.10">
    <property type="entry name" value="TCP-1-like chaperonin intermediate domain"/>
    <property type="match status" value="1"/>
</dbReference>
<gene>
    <name evidence="5" type="primary">GroEL</name>
</gene>
<keyword evidence="2" id="KW-0547">Nucleotide-binding</keyword>
<dbReference type="GO" id="GO:0042026">
    <property type="term" value="P:protein refolding"/>
    <property type="evidence" value="ECO:0007669"/>
    <property type="project" value="InterPro"/>
</dbReference>
<organism evidence="5">
    <name type="scientific">uncultured virus</name>
    <dbReference type="NCBI Taxonomy" id="340016"/>
    <lineage>
        <taxon>Viruses</taxon>
        <taxon>environmental samples</taxon>
    </lineage>
</organism>
<sequence length="546" mass="58170">MTAKIIKSGPEAWDLLAAGIEKVASAVGSTLGPNGKNVVIEKKQGSPIITNDGVTIAKEIDIENPFENMGAQLLKEIASKTNDVAGDGTTTATILGNAIFKEGLKAISAGHNPIKIKKGIEKAVTDACEIIKSYAKEVNTKDAIEQVATISANNDAEIGKLIANAMEKVGNDGIITVEESNGMQTSLDIVEGMNFDKGYISPYMVTDKERMIAELNDPFILVTDKTISSLKDILPILEQVSKVSKPIVFIAETIEGEALAALVLNNMRGALKALAIKAPGFGVKKKNILEDIATITGAEFITDEKGIDFKSLTLAHLGQATKIKSTKDSTTIVDGKGKSESIQTRVKELTNGINSASSAYDLDTYRERLAKLAGGVAVIKIGSVTETELKETKYRVEDALSATKAAVEEGIVPGGGTTLFLCQNKLKEKIKNKDQFDHMGDMVEKGSDYAVGYNIVINALSIPLKTIVQNSDAEPAVVIDKIQKSKSMNGYNARTGEIVDMIEAGIVDPAKVTRSALQNASSIVGLLLTTSVLVARVPDIDKEDME</sequence>
<comment type="similarity">
    <text evidence="1">Belongs to the chaperonin (HSP60) family.</text>
</comment>
<name>A0A240F755_9VIRU</name>
<proteinExistence type="inferred from homology"/>
<evidence type="ECO:0000256" key="3">
    <source>
        <dbReference type="ARBA" id="ARBA00022840"/>
    </source>
</evidence>
<dbReference type="Gene3D" id="1.10.560.10">
    <property type="entry name" value="GroEL-like equatorial domain"/>
    <property type="match status" value="1"/>
</dbReference>
<dbReference type="InterPro" id="IPR018370">
    <property type="entry name" value="Chaperonin_Cpn60_CS"/>
</dbReference>
<dbReference type="Gene3D" id="3.50.7.10">
    <property type="entry name" value="GroEL"/>
    <property type="match status" value="1"/>
</dbReference>
<dbReference type="HAMAP" id="MF_00600">
    <property type="entry name" value="CH60"/>
    <property type="match status" value="1"/>
</dbReference>
<dbReference type="GO" id="GO:0140662">
    <property type="term" value="F:ATP-dependent protein folding chaperone"/>
    <property type="evidence" value="ECO:0007669"/>
    <property type="project" value="InterPro"/>
</dbReference>
<dbReference type="PRINTS" id="PR00298">
    <property type="entry name" value="CHAPERONIN60"/>
</dbReference>
<dbReference type="InterPro" id="IPR027410">
    <property type="entry name" value="TCP-1-like_intermed_sf"/>
</dbReference>
<dbReference type="PROSITE" id="PS00296">
    <property type="entry name" value="CHAPERONINS_CPN60"/>
    <property type="match status" value="1"/>
</dbReference>
<evidence type="ECO:0000256" key="2">
    <source>
        <dbReference type="ARBA" id="ARBA00022741"/>
    </source>
</evidence>
<reference evidence="5" key="1">
    <citation type="journal article" date="2017" name="ISME J.">
        <title>Novel chaperonins are prevalent in the virioplankton and demonstrate links to viral biology and ecology.</title>
        <authorList>
            <person name="Marine R.L."/>
            <person name="Nasko D.J."/>
            <person name="Wray J."/>
            <person name="Polson S.W."/>
            <person name="Wommack K.E."/>
        </authorList>
    </citation>
    <scope>NUCLEOTIDE SEQUENCE</scope>
</reference>
<dbReference type="NCBIfam" id="NF009489">
    <property type="entry name" value="PRK12851.1"/>
    <property type="match status" value="1"/>
</dbReference>
<dbReference type="NCBIfam" id="NF009488">
    <property type="entry name" value="PRK12850.1"/>
    <property type="match status" value="1"/>
</dbReference>
<keyword evidence="4" id="KW-0143">Chaperone</keyword>
<dbReference type="InterPro" id="IPR027409">
    <property type="entry name" value="GroEL-like_apical_dom_sf"/>
</dbReference>
<dbReference type="SUPFAM" id="SSF48592">
    <property type="entry name" value="GroEL equatorial domain-like"/>
    <property type="match status" value="1"/>
</dbReference>
<dbReference type="InterPro" id="IPR002423">
    <property type="entry name" value="Cpn60/GroEL/TCP-1"/>
</dbReference>
<protein>
    <submittedName>
        <fullName evidence="5">Chaperonin GroEL</fullName>
    </submittedName>
</protein>
<accession>A0A240F755</accession>